<dbReference type="InterPro" id="IPR027417">
    <property type="entry name" value="P-loop_NTPase"/>
</dbReference>
<keyword evidence="3 5" id="KW-0067">ATP-binding</keyword>
<dbReference type="InterPro" id="IPR003439">
    <property type="entry name" value="ABC_transporter-like_ATP-bd"/>
</dbReference>
<feature type="domain" description="ABC transporter" evidence="4">
    <location>
        <begin position="1"/>
        <end position="214"/>
    </location>
</feature>
<dbReference type="GO" id="GO:0005524">
    <property type="term" value="F:ATP binding"/>
    <property type="evidence" value="ECO:0007669"/>
    <property type="project" value="UniProtKB-KW"/>
</dbReference>
<evidence type="ECO:0000256" key="1">
    <source>
        <dbReference type="ARBA" id="ARBA00022448"/>
    </source>
</evidence>
<proteinExistence type="predicted"/>
<dbReference type="Pfam" id="PF00005">
    <property type="entry name" value="ABC_tran"/>
    <property type="match status" value="1"/>
</dbReference>
<comment type="caution">
    <text evidence="5">The sequence shown here is derived from an EMBL/GenBank/DDBJ whole genome shotgun (WGS) entry which is preliminary data.</text>
</comment>
<dbReference type="SMART" id="SM00382">
    <property type="entry name" value="AAA"/>
    <property type="match status" value="1"/>
</dbReference>
<dbReference type="InterPro" id="IPR017871">
    <property type="entry name" value="ABC_transporter-like_CS"/>
</dbReference>
<dbReference type="PANTHER" id="PTHR42781">
    <property type="entry name" value="SPERMIDINE/PUTRESCINE IMPORT ATP-BINDING PROTEIN POTA"/>
    <property type="match status" value="1"/>
</dbReference>
<keyword evidence="2" id="KW-0547">Nucleotide-binding</keyword>
<evidence type="ECO:0000313" key="5">
    <source>
        <dbReference type="EMBL" id="MEN2751311.1"/>
    </source>
</evidence>
<keyword evidence="6" id="KW-1185">Reference proteome</keyword>
<evidence type="ECO:0000256" key="3">
    <source>
        <dbReference type="ARBA" id="ARBA00022840"/>
    </source>
</evidence>
<accession>A0ABU9X7D3</accession>
<dbReference type="Gene3D" id="3.40.50.300">
    <property type="entry name" value="P-loop containing nucleotide triphosphate hydrolases"/>
    <property type="match status" value="1"/>
</dbReference>
<evidence type="ECO:0000256" key="2">
    <source>
        <dbReference type="ARBA" id="ARBA00022741"/>
    </source>
</evidence>
<organism evidence="5 6">
    <name type="scientific">Psychrobacter saeujeotis</name>
    <dbReference type="NCBI Taxonomy" id="3143436"/>
    <lineage>
        <taxon>Bacteria</taxon>
        <taxon>Pseudomonadati</taxon>
        <taxon>Pseudomonadota</taxon>
        <taxon>Gammaproteobacteria</taxon>
        <taxon>Moraxellales</taxon>
        <taxon>Moraxellaceae</taxon>
        <taxon>Psychrobacter</taxon>
    </lineage>
</organism>
<dbReference type="SUPFAM" id="SSF52540">
    <property type="entry name" value="P-loop containing nucleoside triphosphate hydrolases"/>
    <property type="match status" value="1"/>
</dbReference>
<evidence type="ECO:0000313" key="6">
    <source>
        <dbReference type="Proteomes" id="UP001461960"/>
    </source>
</evidence>
<name>A0ABU9X7D3_9GAMM</name>
<protein>
    <submittedName>
        <fullName evidence="5">ATP-binding cassette domain-containing protein</fullName>
    </submittedName>
</protein>
<dbReference type="PROSITE" id="PS00211">
    <property type="entry name" value="ABC_TRANSPORTER_1"/>
    <property type="match status" value="1"/>
</dbReference>
<dbReference type="RefSeq" id="WP_299219613.1">
    <property type="nucleotide sequence ID" value="NZ_JBDGHN010000002.1"/>
</dbReference>
<dbReference type="PANTHER" id="PTHR42781:SF4">
    <property type="entry name" value="SPERMIDINE_PUTRESCINE IMPORT ATP-BINDING PROTEIN POTA"/>
    <property type="match status" value="1"/>
</dbReference>
<dbReference type="PROSITE" id="PS50893">
    <property type="entry name" value="ABC_TRANSPORTER_2"/>
    <property type="match status" value="1"/>
</dbReference>
<dbReference type="Proteomes" id="UP001461960">
    <property type="component" value="Unassembled WGS sequence"/>
</dbReference>
<gene>
    <name evidence="5" type="ORF">AAIR29_06650</name>
</gene>
<sequence>MQSSLQIKDLHLYRQDELLLSLDEQITGGEILTVMGPSGSGKSSLLNWLTGTLPNNFAATGEVWLNDKNVSHLPTHLRHIGVLYQDALLFSHLSVAGNIAFAMPKGNKVGNKKQRREKIAQALAQVGLAGMGDRHPDNLSGGQQARVALLRTLLSEPKAILLDEPFSKLDTQLRVDTRQLVFEQIRTHKLPAIMVTHDHSDAEAAKGKVIHLDL</sequence>
<dbReference type="InterPro" id="IPR003593">
    <property type="entry name" value="AAA+_ATPase"/>
</dbReference>
<dbReference type="EMBL" id="JBDGHN010000002">
    <property type="protein sequence ID" value="MEN2751311.1"/>
    <property type="molecule type" value="Genomic_DNA"/>
</dbReference>
<evidence type="ECO:0000259" key="4">
    <source>
        <dbReference type="PROSITE" id="PS50893"/>
    </source>
</evidence>
<dbReference type="InterPro" id="IPR050093">
    <property type="entry name" value="ABC_SmlMolc_Importer"/>
</dbReference>
<keyword evidence="1" id="KW-0813">Transport</keyword>
<reference evidence="5 6" key="1">
    <citation type="submission" date="2024-05" db="EMBL/GenBank/DDBJ databases">
        <authorList>
            <person name="Kim H.-Y."/>
            <person name="Kim E."/>
            <person name="Cai Y."/>
            <person name="Yang S.-M."/>
            <person name="Lee W."/>
        </authorList>
    </citation>
    <scope>NUCLEOTIDE SEQUENCE [LARGE SCALE GENOMIC DNA]</scope>
    <source>
        <strain evidence="5 6">FBL11</strain>
    </source>
</reference>